<evidence type="ECO:0000259" key="3">
    <source>
        <dbReference type="PROSITE" id="PS50175"/>
    </source>
</evidence>
<dbReference type="Pfam" id="PF13650">
    <property type="entry name" value="Asp_protease_2"/>
    <property type="match status" value="2"/>
</dbReference>
<dbReference type="InterPro" id="IPR021109">
    <property type="entry name" value="Peptidase_aspartic_dom_sf"/>
</dbReference>
<dbReference type="EnsemblBacteria" id="ABF43194">
    <property type="protein sequence ID" value="ABF43194"/>
    <property type="gene ID" value="Acid345_4194"/>
</dbReference>
<dbReference type="Proteomes" id="UP000002432">
    <property type="component" value="Chromosome"/>
</dbReference>
<dbReference type="Gene3D" id="2.40.70.10">
    <property type="entry name" value="Acid Proteases"/>
    <property type="match status" value="2"/>
</dbReference>
<sequence>MPRVPLLLVLLCALPLFAQSPTLEQQALDAWRTYDYPTAERLYRQALTANPTSGDAHGGLVRTLLNEKNLQAARDAANTALRAAPDSAAVQAASGDVFFRDGRIEDAEIAYRRSAKLDDNCARAWHGLSQIAQITSNYRSARRDIFKAHELDPKDPEIYESWASRLPRPERRKAVEYLVDHHGHLDPDRLNILQSRLAWLIVLGNKTAWKLVSTRETAKLRLDHIVSAAHLGDGRFTTPPREGAVAIHVRFNDKKTVSLLLDTGASGIVLRKSDAAKAEIKQVYDIATKGIGDEKPANGYLGWAHDVKIGPIEFENVPVTVLDARFPEGSDGLMGIDVFEHFLITLDIKNSELSLAPLPEIPANLRDEAGAADRYVAPAMQSFDRVMHLGAHILVSTSVDQQPAGLFFLDTGAFDTQIDPNNVSKSKLQPAPGLSVRGLSGNVRDVYVASNVQIQFGRFTQDNFRMVAISMDKLSEGEGIALGGILGFPLLSQFRLTIDYRDGLVNFDYHNSNKR</sequence>
<dbReference type="SUPFAM" id="SSF48452">
    <property type="entry name" value="TPR-like"/>
    <property type="match status" value="1"/>
</dbReference>
<dbReference type="Gene3D" id="1.25.40.10">
    <property type="entry name" value="Tetratricopeptide repeat domain"/>
    <property type="match status" value="1"/>
</dbReference>
<keyword evidence="2" id="KW-0732">Signal</keyword>
<evidence type="ECO:0000256" key="2">
    <source>
        <dbReference type="SAM" id="SignalP"/>
    </source>
</evidence>
<feature type="signal peptide" evidence="2">
    <location>
        <begin position="1"/>
        <end position="18"/>
    </location>
</feature>
<name>Q1IIV6_KORVE</name>
<dbReference type="Pfam" id="PF14559">
    <property type="entry name" value="TPR_19"/>
    <property type="match status" value="1"/>
</dbReference>
<dbReference type="InterPro" id="IPR019734">
    <property type="entry name" value="TPR_rpt"/>
</dbReference>
<dbReference type="STRING" id="204669.Acid345_4194"/>
<evidence type="ECO:0000256" key="1">
    <source>
        <dbReference type="ARBA" id="ARBA00022801"/>
    </source>
</evidence>
<dbReference type="KEGG" id="aba:Acid345_4194"/>
<gene>
    <name evidence="4" type="ordered locus">Acid345_4194</name>
</gene>
<dbReference type="EMBL" id="CP000360">
    <property type="protein sequence ID" value="ABF43194.1"/>
    <property type="molecule type" value="Genomic_DNA"/>
</dbReference>
<dbReference type="eggNOG" id="COG0457">
    <property type="taxonomic scope" value="Bacteria"/>
</dbReference>
<dbReference type="PROSITE" id="PS50175">
    <property type="entry name" value="ASP_PROT_RETROV"/>
    <property type="match status" value="1"/>
</dbReference>
<dbReference type="GO" id="GO:0004190">
    <property type="term" value="F:aspartic-type endopeptidase activity"/>
    <property type="evidence" value="ECO:0007669"/>
    <property type="project" value="InterPro"/>
</dbReference>
<dbReference type="CDD" id="cd05483">
    <property type="entry name" value="retropepsin_like_bacteria"/>
    <property type="match status" value="1"/>
</dbReference>
<feature type="chain" id="PRO_5004191232" evidence="2">
    <location>
        <begin position="19"/>
        <end position="515"/>
    </location>
</feature>
<evidence type="ECO:0000313" key="5">
    <source>
        <dbReference type="Proteomes" id="UP000002432"/>
    </source>
</evidence>
<dbReference type="AlphaFoldDB" id="Q1IIV6"/>
<reference evidence="4 5" key="1">
    <citation type="journal article" date="2009" name="Appl. Environ. Microbiol.">
        <title>Three genomes from the phylum Acidobacteria provide insight into the lifestyles of these microorganisms in soils.</title>
        <authorList>
            <person name="Ward N.L."/>
            <person name="Challacombe J.F."/>
            <person name="Janssen P.H."/>
            <person name="Henrissat B."/>
            <person name="Coutinho P.M."/>
            <person name="Wu M."/>
            <person name="Xie G."/>
            <person name="Haft D.H."/>
            <person name="Sait M."/>
            <person name="Badger J."/>
            <person name="Barabote R.D."/>
            <person name="Bradley B."/>
            <person name="Brettin T.S."/>
            <person name="Brinkac L.M."/>
            <person name="Bruce D."/>
            <person name="Creasy T."/>
            <person name="Daugherty S.C."/>
            <person name="Davidsen T.M."/>
            <person name="DeBoy R.T."/>
            <person name="Detter J.C."/>
            <person name="Dodson R.J."/>
            <person name="Durkin A.S."/>
            <person name="Ganapathy A."/>
            <person name="Gwinn-Giglio M."/>
            <person name="Han C.S."/>
            <person name="Khouri H."/>
            <person name="Kiss H."/>
            <person name="Kothari S.P."/>
            <person name="Madupu R."/>
            <person name="Nelson K.E."/>
            <person name="Nelson W.C."/>
            <person name="Paulsen I."/>
            <person name="Penn K."/>
            <person name="Ren Q."/>
            <person name="Rosovitz M.J."/>
            <person name="Selengut J.D."/>
            <person name="Shrivastava S."/>
            <person name="Sullivan S.A."/>
            <person name="Tapia R."/>
            <person name="Thompson L.S."/>
            <person name="Watkins K.L."/>
            <person name="Yang Q."/>
            <person name="Yu C."/>
            <person name="Zafar N."/>
            <person name="Zhou L."/>
            <person name="Kuske C.R."/>
        </authorList>
    </citation>
    <scope>NUCLEOTIDE SEQUENCE [LARGE SCALE GENOMIC DNA]</scope>
    <source>
        <strain evidence="4 5">Ellin345</strain>
    </source>
</reference>
<dbReference type="InterPro" id="IPR001995">
    <property type="entry name" value="Peptidase_A2_cat"/>
</dbReference>
<keyword evidence="1" id="KW-0378">Hydrolase</keyword>
<dbReference type="GO" id="GO:0006508">
    <property type="term" value="P:proteolysis"/>
    <property type="evidence" value="ECO:0007669"/>
    <property type="project" value="InterPro"/>
</dbReference>
<dbReference type="InterPro" id="IPR034122">
    <property type="entry name" value="Retropepsin-like_bacterial"/>
</dbReference>
<dbReference type="InterPro" id="IPR011990">
    <property type="entry name" value="TPR-like_helical_dom_sf"/>
</dbReference>
<dbReference type="HOGENOM" id="CLU_528715_0_0_0"/>
<dbReference type="SUPFAM" id="SSF50630">
    <property type="entry name" value="Acid proteases"/>
    <property type="match status" value="2"/>
</dbReference>
<dbReference type="eggNOG" id="COG3577">
    <property type="taxonomic scope" value="Bacteria"/>
</dbReference>
<dbReference type="OrthoDB" id="103493at2"/>
<proteinExistence type="predicted"/>
<accession>Q1IIV6</accession>
<dbReference type="Pfam" id="PF13432">
    <property type="entry name" value="TPR_16"/>
    <property type="match status" value="1"/>
</dbReference>
<evidence type="ECO:0000313" key="4">
    <source>
        <dbReference type="EMBL" id="ABF43194.1"/>
    </source>
</evidence>
<dbReference type="SMART" id="SM00028">
    <property type="entry name" value="TPR"/>
    <property type="match status" value="4"/>
</dbReference>
<organism evidence="4 5">
    <name type="scientific">Koribacter versatilis (strain Ellin345)</name>
    <dbReference type="NCBI Taxonomy" id="204669"/>
    <lineage>
        <taxon>Bacteria</taxon>
        <taxon>Pseudomonadati</taxon>
        <taxon>Acidobacteriota</taxon>
        <taxon>Terriglobia</taxon>
        <taxon>Terriglobales</taxon>
        <taxon>Candidatus Korobacteraceae</taxon>
        <taxon>Candidatus Korobacter</taxon>
    </lineage>
</organism>
<feature type="domain" description="Peptidase A2" evidence="3">
    <location>
        <begin position="257"/>
        <end position="292"/>
    </location>
</feature>
<keyword evidence="5" id="KW-1185">Reference proteome</keyword>
<protein>
    <submittedName>
        <fullName evidence="4">Tetratricopeptide repeat protein</fullName>
    </submittedName>
</protein>